<comment type="caution">
    <text evidence="1">The sequence shown here is derived from an EMBL/GenBank/DDBJ whole genome shotgun (WGS) entry which is preliminary data.</text>
</comment>
<dbReference type="EMBL" id="JAGIZQ010000003">
    <property type="protein sequence ID" value="KAH6636186.1"/>
    <property type="molecule type" value="Genomic_DNA"/>
</dbReference>
<organism evidence="1 2">
    <name type="scientific">Chaetomium tenue</name>
    <dbReference type="NCBI Taxonomy" id="1854479"/>
    <lineage>
        <taxon>Eukaryota</taxon>
        <taxon>Fungi</taxon>
        <taxon>Dikarya</taxon>
        <taxon>Ascomycota</taxon>
        <taxon>Pezizomycotina</taxon>
        <taxon>Sordariomycetes</taxon>
        <taxon>Sordariomycetidae</taxon>
        <taxon>Sordariales</taxon>
        <taxon>Chaetomiaceae</taxon>
        <taxon>Chaetomium</taxon>
    </lineage>
</organism>
<reference evidence="1 2" key="1">
    <citation type="journal article" date="2021" name="Nat. Commun.">
        <title>Genetic determinants of endophytism in the Arabidopsis root mycobiome.</title>
        <authorList>
            <person name="Mesny F."/>
            <person name="Miyauchi S."/>
            <person name="Thiergart T."/>
            <person name="Pickel B."/>
            <person name="Atanasova L."/>
            <person name="Karlsson M."/>
            <person name="Huettel B."/>
            <person name="Barry K.W."/>
            <person name="Haridas S."/>
            <person name="Chen C."/>
            <person name="Bauer D."/>
            <person name="Andreopoulos W."/>
            <person name="Pangilinan J."/>
            <person name="LaButti K."/>
            <person name="Riley R."/>
            <person name="Lipzen A."/>
            <person name="Clum A."/>
            <person name="Drula E."/>
            <person name="Henrissat B."/>
            <person name="Kohler A."/>
            <person name="Grigoriev I.V."/>
            <person name="Martin F.M."/>
            <person name="Hacquard S."/>
        </authorList>
    </citation>
    <scope>NUCLEOTIDE SEQUENCE [LARGE SCALE GENOMIC DNA]</scope>
    <source>
        <strain evidence="1 2">MPI-SDFR-AT-0079</strain>
    </source>
</reference>
<accession>A0ACB7PGN1</accession>
<dbReference type="Proteomes" id="UP000724584">
    <property type="component" value="Unassembled WGS sequence"/>
</dbReference>
<keyword evidence="2" id="KW-1185">Reference proteome</keyword>
<protein>
    <submittedName>
        <fullName evidence="1">Uncharacterized protein</fullName>
    </submittedName>
</protein>
<evidence type="ECO:0000313" key="1">
    <source>
        <dbReference type="EMBL" id="KAH6636186.1"/>
    </source>
</evidence>
<name>A0ACB7PGN1_9PEZI</name>
<gene>
    <name evidence="1" type="ORF">F5144DRAFT_566618</name>
</gene>
<evidence type="ECO:0000313" key="2">
    <source>
        <dbReference type="Proteomes" id="UP000724584"/>
    </source>
</evidence>
<sequence>MLFLIPSMTFDRGIRHTFANDMLEFLDTYGYDSADIDWEYPDAPDRGGNPDDTKNFGSGSRRCTRPFTILGVSWAPRLPLSRHFGTPAGLT</sequence>
<proteinExistence type="predicted"/>